<name>A0A2N8HB75_9BACT</name>
<comment type="caution">
    <text evidence="2">The sequence shown here is derived from an EMBL/GenBank/DDBJ whole genome shotgun (WGS) entry which is preliminary data.</text>
</comment>
<keyword evidence="1" id="KW-0472">Membrane</keyword>
<feature type="transmembrane region" description="Helical" evidence="1">
    <location>
        <begin position="113"/>
        <end position="134"/>
    </location>
</feature>
<accession>A0A2N8HB75</accession>
<sequence length="220" mass="24310">MTTPVELKCPTCGALLAMENVNMATDMALCRACNKISRFSDLVQEERDEEILDSIPRRMSVAKTARGLEVTYRRPKGVGFFLLLFTLIWNAITYVAVFAMMGETGHGGIFGQLFLIPFILVGFGTLLGAVYVLFGRMTLTLTPGRGELFRGVGSLGRRQQFLLAKDARVSIEASNIQQNHKVLNKIVVEQPDGKPFEFGTGIAEEEAQQYAAALLRQMRG</sequence>
<evidence type="ECO:0000313" key="2">
    <source>
        <dbReference type="EMBL" id="PNC17120.1"/>
    </source>
</evidence>
<organism evidence="2 3">
    <name type="scientific">Akkermansia muciniphila</name>
    <dbReference type="NCBI Taxonomy" id="239935"/>
    <lineage>
        <taxon>Bacteria</taxon>
        <taxon>Pseudomonadati</taxon>
        <taxon>Verrucomicrobiota</taxon>
        <taxon>Verrucomicrobiia</taxon>
        <taxon>Verrucomicrobiales</taxon>
        <taxon>Akkermansiaceae</taxon>
        <taxon>Akkermansia</taxon>
    </lineage>
</organism>
<evidence type="ECO:0000256" key="1">
    <source>
        <dbReference type="SAM" id="Phobius"/>
    </source>
</evidence>
<evidence type="ECO:0000313" key="3">
    <source>
        <dbReference type="Proteomes" id="UP000236000"/>
    </source>
</evidence>
<dbReference type="EMBL" id="PJKA01000013">
    <property type="protein sequence ID" value="PNC17120.1"/>
    <property type="molecule type" value="Genomic_DNA"/>
</dbReference>
<feature type="transmembrane region" description="Helical" evidence="1">
    <location>
        <begin position="78"/>
        <end position="101"/>
    </location>
</feature>
<dbReference type="RefSeq" id="WP_102715370.1">
    <property type="nucleotide sequence ID" value="NZ_PJKA01000013.1"/>
</dbReference>
<keyword evidence="1" id="KW-1133">Transmembrane helix</keyword>
<proteinExistence type="predicted"/>
<reference evidence="2 3" key="1">
    <citation type="journal article" date="2017" name="BMC Genomics">
        <title>Genome sequencing of 39 Akkermansia muciniphila isolates reveals its population structure, genomic and functional diverisity, and global distribution in mammalian gut microbiotas.</title>
        <authorList>
            <person name="Guo X."/>
            <person name="Li S."/>
            <person name="Zhang J."/>
            <person name="Wu F."/>
            <person name="Li X."/>
            <person name="Wu D."/>
            <person name="Zhang M."/>
            <person name="Ou Z."/>
            <person name="Jie Z."/>
            <person name="Yan Q."/>
            <person name="Li P."/>
            <person name="Yi J."/>
            <person name="Peng Y."/>
        </authorList>
    </citation>
    <scope>NUCLEOTIDE SEQUENCE [LARGE SCALE GENOMIC DNA]</scope>
    <source>
        <strain evidence="2 3">GP24</strain>
    </source>
</reference>
<dbReference type="OrthoDB" id="198817at2"/>
<dbReference type="Proteomes" id="UP000236000">
    <property type="component" value="Unassembled WGS sequence"/>
</dbReference>
<dbReference type="AlphaFoldDB" id="A0A2N8HB75"/>
<keyword evidence="1" id="KW-0812">Transmembrane</keyword>
<gene>
    <name evidence="2" type="ORF">CXU22_10835</name>
</gene>
<protein>
    <submittedName>
        <fullName evidence="2">Uncharacterized protein</fullName>
    </submittedName>
</protein>